<feature type="transmembrane region" description="Helical" evidence="7">
    <location>
        <begin position="188"/>
        <end position="207"/>
    </location>
</feature>
<keyword evidence="10" id="KW-1185">Reference proteome</keyword>
<feature type="transmembrane region" description="Helical" evidence="7">
    <location>
        <begin position="157"/>
        <end position="176"/>
    </location>
</feature>
<keyword evidence="3" id="KW-1003">Cell membrane</keyword>
<dbReference type="GO" id="GO:0005886">
    <property type="term" value="C:plasma membrane"/>
    <property type="evidence" value="ECO:0007669"/>
    <property type="project" value="UniProtKB-SubCell"/>
</dbReference>
<name>A0A8J6XJZ5_9CYAN</name>
<evidence type="ECO:0000256" key="4">
    <source>
        <dbReference type="ARBA" id="ARBA00022692"/>
    </source>
</evidence>
<keyword evidence="5 7" id="KW-1133">Transmembrane helix</keyword>
<feature type="transmembrane region" description="Helical" evidence="7">
    <location>
        <begin position="219"/>
        <end position="239"/>
    </location>
</feature>
<evidence type="ECO:0000256" key="2">
    <source>
        <dbReference type="ARBA" id="ARBA00007362"/>
    </source>
</evidence>
<dbReference type="InterPro" id="IPR000620">
    <property type="entry name" value="EamA_dom"/>
</dbReference>
<dbReference type="Pfam" id="PF00892">
    <property type="entry name" value="EamA"/>
    <property type="match status" value="2"/>
</dbReference>
<dbReference type="SUPFAM" id="SSF103481">
    <property type="entry name" value="Multidrug resistance efflux transporter EmrE"/>
    <property type="match status" value="2"/>
</dbReference>
<evidence type="ECO:0000313" key="9">
    <source>
        <dbReference type="EMBL" id="MBD2771757.1"/>
    </source>
</evidence>
<feature type="transmembrane region" description="Helical" evidence="7">
    <location>
        <begin position="110"/>
        <end position="128"/>
    </location>
</feature>
<dbReference type="AlphaFoldDB" id="A0A8J6XJZ5"/>
<proteinExistence type="inferred from homology"/>
<evidence type="ECO:0000313" key="10">
    <source>
        <dbReference type="Proteomes" id="UP000629098"/>
    </source>
</evidence>
<comment type="caution">
    <text evidence="9">The sequence shown here is derived from an EMBL/GenBank/DDBJ whole genome shotgun (WGS) entry which is preliminary data.</text>
</comment>
<comment type="similarity">
    <text evidence="2">Belongs to the EamA transporter family.</text>
</comment>
<dbReference type="PANTHER" id="PTHR42920">
    <property type="entry name" value="OS03G0707200 PROTEIN-RELATED"/>
    <property type="match status" value="1"/>
</dbReference>
<feature type="transmembrane region" description="Helical" evidence="7">
    <location>
        <begin position="251"/>
        <end position="269"/>
    </location>
</feature>
<feature type="transmembrane region" description="Helical" evidence="7">
    <location>
        <begin position="84"/>
        <end position="104"/>
    </location>
</feature>
<comment type="subcellular location">
    <subcellularLocation>
        <location evidence="1">Cell membrane</location>
        <topology evidence="1">Multi-pass membrane protein</topology>
    </subcellularLocation>
</comment>
<reference evidence="9" key="1">
    <citation type="submission" date="2020-09" db="EMBL/GenBank/DDBJ databases">
        <title>Iningainema tapete sp. nov. (Scytonemataceae, Cyanobacteria) from greenhouses in central Florida (USA) produces two types of nodularin with biosynthetic potential for microcystin-LR and anabaenopeptins.</title>
        <authorList>
            <person name="Berthold D.E."/>
            <person name="Lefler F.W."/>
            <person name="Huang I.-S."/>
            <person name="Abdulla H."/>
            <person name="Zimba P.V."/>
            <person name="Laughinghouse H.D. IV."/>
        </authorList>
    </citation>
    <scope>NUCLEOTIDE SEQUENCE</scope>
    <source>
        <strain evidence="9">BLCCT55</strain>
    </source>
</reference>
<keyword evidence="6 7" id="KW-0472">Membrane</keyword>
<feature type="domain" description="EamA" evidence="8">
    <location>
        <begin position="158"/>
        <end position="290"/>
    </location>
</feature>
<evidence type="ECO:0000259" key="8">
    <source>
        <dbReference type="Pfam" id="PF00892"/>
    </source>
</evidence>
<accession>A0A8J6XJZ5</accession>
<dbReference type="InterPro" id="IPR037185">
    <property type="entry name" value="EmrE-like"/>
</dbReference>
<gene>
    <name evidence="9" type="ORF">ICL16_06515</name>
</gene>
<evidence type="ECO:0000256" key="3">
    <source>
        <dbReference type="ARBA" id="ARBA00022475"/>
    </source>
</evidence>
<evidence type="ECO:0000256" key="7">
    <source>
        <dbReference type="SAM" id="Phobius"/>
    </source>
</evidence>
<feature type="transmembrane region" description="Helical" evidence="7">
    <location>
        <begin position="135"/>
        <end position="151"/>
    </location>
</feature>
<sequence length="337" mass="36787">MQHALVVQLSLHIYHYHHYIFTTTQGLILLVVITLIWRTTFPLVEDAVSGISPAALIAVRFGMASVIFTPQLRNINSKLLKDGLLLGLLLFSSFATQAVALETIHANRAAFIASLNTILVPLLGLLLGQRLRPKTFLAAFVAFSGIGIMSWESGALVIGDLLMFCEAFVYSIYLLVLESATRHHPSQALTAIQLWVITMLGAFWVGPELVGQLEVIHNNLPAIIYLSVIATAANTWLQAIAQRSVSAFETALFYTLEPVFAAVFSFLLLGEKLGISGLIGATFVLVAMVLSQSKVKNTQDDGKVQRCEPVVAVLTASDTQEVDLSVSILEPHKQYEN</sequence>
<dbReference type="Proteomes" id="UP000629098">
    <property type="component" value="Unassembled WGS sequence"/>
</dbReference>
<evidence type="ECO:0000256" key="5">
    <source>
        <dbReference type="ARBA" id="ARBA00022989"/>
    </source>
</evidence>
<evidence type="ECO:0000256" key="6">
    <source>
        <dbReference type="ARBA" id="ARBA00023136"/>
    </source>
</evidence>
<dbReference type="EMBL" id="JACXAE010000028">
    <property type="protein sequence ID" value="MBD2771757.1"/>
    <property type="molecule type" value="Genomic_DNA"/>
</dbReference>
<feature type="transmembrane region" description="Helical" evidence="7">
    <location>
        <begin position="275"/>
        <end position="291"/>
    </location>
</feature>
<feature type="domain" description="EamA" evidence="8">
    <location>
        <begin position="26"/>
        <end position="150"/>
    </location>
</feature>
<feature type="transmembrane region" description="Helical" evidence="7">
    <location>
        <begin position="20"/>
        <end position="39"/>
    </location>
</feature>
<protein>
    <submittedName>
        <fullName evidence="9">DMT family transporter</fullName>
    </submittedName>
</protein>
<dbReference type="InterPro" id="IPR051258">
    <property type="entry name" value="Diverse_Substrate_Transporter"/>
</dbReference>
<dbReference type="PANTHER" id="PTHR42920:SF5">
    <property type="entry name" value="EAMA DOMAIN-CONTAINING PROTEIN"/>
    <property type="match status" value="1"/>
</dbReference>
<organism evidence="9 10">
    <name type="scientific">Iningainema tapete BLCC-T55</name>
    <dbReference type="NCBI Taxonomy" id="2748662"/>
    <lineage>
        <taxon>Bacteria</taxon>
        <taxon>Bacillati</taxon>
        <taxon>Cyanobacteriota</taxon>
        <taxon>Cyanophyceae</taxon>
        <taxon>Nostocales</taxon>
        <taxon>Scytonemataceae</taxon>
        <taxon>Iningainema tapete</taxon>
    </lineage>
</organism>
<evidence type="ECO:0000256" key="1">
    <source>
        <dbReference type="ARBA" id="ARBA00004651"/>
    </source>
</evidence>
<keyword evidence="4 7" id="KW-0812">Transmembrane</keyword>